<dbReference type="InterPro" id="IPR021995">
    <property type="entry name" value="DUF3593"/>
</dbReference>
<feature type="transmembrane region" description="Helical" evidence="2">
    <location>
        <begin position="129"/>
        <end position="149"/>
    </location>
</feature>
<feature type="transmembrane region" description="Helical" evidence="2">
    <location>
        <begin position="193"/>
        <end position="214"/>
    </location>
</feature>
<dbReference type="Proteomes" id="UP001530377">
    <property type="component" value="Unassembled WGS sequence"/>
</dbReference>
<dbReference type="PANTHER" id="PTHR33833:SF3">
    <property type="entry name" value="YCF49-LIKE PROTEIN"/>
    <property type="match status" value="1"/>
</dbReference>
<feature type="region of interest" description="Disordered" evidence="1">
    <location>
        <begin position="29"/>
        <end position="71"/>
    </location>
</feature>
<evidence type="ECO:0000256" key="2">
    <source>
        <dbReference type="SAM" id="Phobius"/>
    </source>
</evidence>
<sequence>MVHPMASRLSSASFLAAMMIVIASSSTSAFVPPSSSVISSSRHHRNYGDASSVSSPSSSGRTRTNALPEFFPPDATMTTTTTMMQHSILASSFAAVDSTSSLSTYTSSASLISSSTDLLLSFSDQGRNLAGTFFQLSLLPYLLFLYFLSFRGNRTPDLGNFGFQYLLLFVLGTIPSGIITKGAYGLNLANVDWIHGGAEALLTITNVLIVLGFREAMTNRDYSKSGSKFGDAPKVLAGAAVLLFASACALGTKLGFGPHSPFLFGIGNLPEEFVLSLPFGTSSSVIFASSVTHTEPANALSIPTWAIHFSSVFEFVFAMDVIWRFAEATGNSKWKGLTWGMIPLHASGICACTHHFFYNPTSLQFVVELQAFFTLLGNITVAIAAYRIAISNGWTLRELNPLPRSRIGPEGIAIDELAMSPYVVSTSNESELQLAGKLLALTIACSYLLKYGELALDLPLSENGAAAAAIVFGIPSVTAYLYYKRGLEEGGEGLTLPNFGGGGGGGGEGGGGLSMADVKKFGVSGTVAYVLTELAFWAVAFPVASTALYRTTGHWPDVINDAGDRTAVLAFIFTGANIARLLVPLRLGAALALAPWVDENIINRAGKSGEQP</sequence>
<evidence type="ECO:0000256" key="3">
    <source>
        <dbReference type="SAM" id="SignalP"/>
    </source>
</evidence>
<dbReference type="Pfam" id="PF10693">
    <property type="entry name" value="DUF2499"/>
    <property type="match status" value="1"/>
</dbReference>
<evidence type="ECO:0000313" key="4">
    <source>
        <dbReference type="EMBL" id="KAL3816040.1"/>
    </source>
</evidence>
<protein>
    <submittedName>
        <fullName evidence="4">Uncharacterized protein</fullName>
    </submittedName>
</protein>
<gene>
    <name evidence="4" type="ORF">ACHAXA_010345</name>
</gene>
<dbReference type="Pfam" id="PF12159">
    <property type="entry name" value="DUF3593"/>
    <property type="match status" value="1"/>
</dbReference>
<feature type="transmembrane region" description="Helical" evidence="2">
    <location>
        <begin position="305"/>
        <end position="325"/>
    </location>
</feature>
<proteinExistence type="predicted"/>
<evidence type="ECO:0000313" key="5">
    <source>
        <dbReference type="Proteomes" id="UP001530377"/>
    </source>
</evidence>
<feature type="signal peptide" evidence="3">
    <location>
        <begin position="1"/>
        <end position="29"/>
    </location>
</feature>
<dbReference type="EMBL" id="JALLPB020000168">
    <property type="protein sequence ID" value="KAL3816040.1"/>
    <property type="molecule type" value="Genomic_DNA"/>
</dbReference>
<feature type="transmembrane region" description="Helical" evidence="2">
    <location>
        <begin position="337"/>
        <end position="357"/>
    </location>
</feature>
<organism evidence="4 5">
    <name type="scientific">Cyclostephanos tholiformis</name>
    <dbReference type="NCBI Taxonomy" id="382380"/>
    <lineage>
        <taxon>Eukaryota</taxon>
        <taxon>Sar</taxon>
        <taxon>Stramenopiles</taxon>
        <taxon>Ochrophyta</taxon>
        <taxon>Bacillariophyta</taxon>
        <taxon>Coscinodiscophyceae</taxon>
        <taxon>Thalassiosirophycidae</taxon>
        <taxon>Stephanodiscales</taxon>
        <taxon>Stephanodiscaceae</taxon>
        <taxon>Cyclostephanos</taxon>
    </lineage>
</organism>
<feature type="chain" id="PRO_5044839803" evidence="3">
    <location>
        <begin position="30"/>
        <end position="612"/>
    </location>
</feature>
<comment type="caution">
    <text evidence="4">The sequence shown here is derived from an EMBL/GenBank/DDBJ whole genome shotgun (WGS) entry which is preliminary data.</text>
</comment>
<feature type="transmembrane region" description="Helical" evidence="2">
    <location>
        <begin position="161"/>
        <end position="181"/>
    </location>
</feature>
<keyword evidence="2" id="KW-0812">Transmembrane</keyword>
<dbReference type="AlphaFoldDB" id="A0ABD3RSV1"/>
<keyword evidence="2" id="KW-0472">Membrane</keyword>
<feature type="compositionally biased region" description="Low complexity" evidence="1">
    <location>
        <begin position="29"/>
        <end position="40"/>
    </location>
</feature>
<dbReference type="PANTHER" id="PTHR33833">
    <property type="entry name" value="NUCLEOLAR-LIKE PROTEIN-RELATED"/>
    <property type="match status" value="1"/>
</dbReference>
<keyword evidence="2" id="KW-1133">Transmembrane helix</keyword>
<keyword evidence="5" id="KW-1185">Reference proteome</keyword>
<feature type="transmembrane region" description="Helical" evidence="2">
    <location>
        <begin position="235"/>
        <end position="256"/>
    </location>
</feature>
<evidence type="ECO:0000256" key="1">
    <source>
        <dbReference type="SAM" id="MobiDB-lite"/>
    </source>
</evidence>
<feature type="transmembrane region" description="Helical" evidence="2">
    <location>
        <begin position="369"/>
        <end position="389"/>
    </location>
</feature>
<name>A0ABD3RSV1_9STRA</name>
<reference evidence="4 5" key="1">
    <citation type="submission" date="2024-10" db="EMBL/GenBank/DDBJ databases">
        <title>Updated reference genomes for cyclostephanoid diatoms.</title>
        <authorList>
            <person name="Roberts W.R."/>
            <person name="Alverson A.J."/>
        </authorList>
    </citation>
    <scope>NUCLEOTIDE SEQUENCE [LARGE SCALE GENOMIC DNA]</scope>
    <source>
        <strain evidence="4 5">AJA228-03</strain>
    </source>
</reference>
<keyword evidence="3" id="KW-0732">Signal</keyword>
<dbReference type="InterPro" id="IPR019634">
    <property type="entry name" value="Uncharacterised_Ycf49"/>
</dbReference>
<accession>A0ABD3RSV1</accession>